<feature type="transmembrane region" description="Helical" evidence="7">
    <location>
        <begin position="197"/>
        <end position="221"/>
    </location>
</feature>
<accession>A0AAV7YD26</accession>
<evidence type="ECO:0000256" key="5">
    <source>
        <dbReference type="ARBA" id="ARBA00049660"/>
    </source>
</evidence>
<feature type="transmembrane region" description="Helical" evidence="7">
    <location>
        <begin position="35"/>
        <end position="57"/>
    </location>
</feature>
<dbReference type="AlphaFoldDB" id="A0AAV7YD26"/>
<evidence type="ECO:0000256" key="7">
    <source>
        <dbReference type="SAM" id="Phobius"/>
    </source>
</evidence>
<evidence type="ECO:0000256" key="3">
    <source>
        <dbReference type="ARBA" id="ARBA00022989"/>
    </source>
</evidence>
<name>A0AAV7YD26_9EUKA</name>
<reference evidence="8" key="1">
    <citation type="submission" date="2022-08" db="EMBL/GenBank/DDBJ databases">
        <title>Novel sulphate-reducing endosymbionts in the free-living metamonad Anaeramoeba.</title>
        <authorList>
            <person name="Jerlstrom-Hultqvist J."/>
            <person name="Cepicka I."/>
            <person name="Gallot-Lavallee L."/>
            <person name="Salas-Leiva D."/>
            <person name="Curtis B.A."/>
            <person name="Zahonova K."/>
            <person name="Pipaliya S."/>
            <person name="Dacks J."/>
            <person name="Roger A.J."/>
        </authorList>
    </citation>
    <scope>NUCLEOTIDE SEQUENCE</scope>
    <source>
        <strain evidence="8">Busselton2</strain>
    </source>
</reference>
<evidence type="ECO:0000256" key="4">
    <source>
        <dbReference type="ARBA" id="ARBA00023136"/>
    </source>
</evidence>
<dbReference type="Proteomes" id="UP001146793">
    <property type="component" value="Unassembled WGS sequence"/>
</dbReference>
<dbReference type="Gene3D" id="1.20.1080.10">
    <property type="entry name" value="Glycerol uptake facilitator protein"/>
    <property type="match status" value="1"/>
</dbReference>
<dbReference type="GO" id="GO:0015513">
    <property type="term" value="F:high-affinity secondary active nitrite transmembrane transporter activity"/>
    <property type="evidence" value="ECO:0007669"/>
    <property type="project" value="TreeGrafter"/>
</dbReference>
<comment type="similarity">
    <text evidence="5">Belongs to the FNT transporter (TC 1.A.16) family.</text>
</comment>
<dbReference type="GO" id="GO:0005886">
    <property type="term" value="C:plasma membrane"/>
    <property type="evidence" value="ECO:0007669"/>
    <property type="project" value="TreeGrafter"/>
</dbReference>
<dbReference type="GO" id="GO:0015707">
    <property type="term" value="P:nitrite transport"/>
    <property type="evidence" value="ECO:0007669"/>
    <property type="project" value="TreeGrafter"/>
</dbReference>
<dbReference type="PANTHER" id="PTHR30520:SF6">
    <property type="entry name" value="FORMATE_NITRATE FAMILY TRANSPORTER (EUROFUNG)"/>
    <property type="match status" value="1"/>
</dbReference>
<dbReference type="InterPro" id="IPR023271">
    <property type="entry name" value="Aquaporin-like"/>
</dbReference>
<keyword evidence="3 7" id="KW-1133">Transmembrane helix</keyword>
<feature type="transmembrane region" description="Helical" evidence="7">
    <location>
        <begin position="69"/>
        <end position="93"/>
    </location>
</feature>
<dbReference type="Pfam" id="PF01226">
    <property type="entry name" value="Form_Nir_trans"/>
    <property type="match status" value="1"/>
</dbReference>
<evidence type="ECO:0000256" key="6">
    <source>
        <dbReference type="SAM" id="MobiDB-lite"/>
    </source>
</evidence>
<feature type="compositionally biased region" description="Low complexity" evidence="6">
    <location>
        <begin position="326"/>
        <end position="336"/>
    </location>
</feature>
<protein>
    <submittedName>
        <fullName evidence="8">Formate transporter 1-related</fullName>
    </submittedName>
</protein>
<evidence type="ECO:0000313" key="8">
    <source>
        <dbReference type="EMBL" id="KAJ3426025.1"/>
    </source>
</evidence>
<feature type="transmembrane region" description="Helical" evidence="7">
    <location>
        <begin position="241"/>
        <end position="263"/>
    </location>
</feature>
<dbReference type="InterPro" id="IPR000292">
    <property type="entry name" value="For/NO2_transpt"/>
</dbReference>
<feature type="compositionally biased region" description="Polar residues" evidence="6">
    <location>
        <begin position="314"/>
        <end position="325"/>
    </location>
</feature>
<feature type="transmembrane region" description="Helical" evidence="7">
    <location>
        <begin position="164"/>
        <end position="185"/>
    </location>
</feature>
<evidence type="ECO:0000313" key="9">
    <source>
        <dbReference type="Proteomes" id="UP001146793"/>
    </source>
</evidence>
<dbReference type="EMBL" id="JANTQA010000070">
    <property type="protein sequence ID" value="KAJ3426025.1"/>
    <property type="molecule type" value="Genomic_DNA"/>
</dbReference>
<gene>
    <name evidence="8" type="ORF">M0812_28472</name>
</gene>
<dbReference type="PANTHER" id="PTHR30520">
    <property type="entry name" value="FORMATE TRANSPORTER-RELATED"/>
    <property type="match status" value="1"/>
</dbReference>
<feature type="transmembrane region" description="Helical" evidence="7">
    <location>
        <begin position="114"/>
        <end position="136"/>
    </location>
</feature>
<organism evidence="8 9">
    <name type="scientific">Anaeramoeba flamelloides</name>
    <dbReference type="NCBI Taxonomy" id="1746091"/>
    <lineage>
        <taxon>Eukaryota</taxon>
        <taxon>Metamonada</taxon>
        <taxon>Anaeramoebidae</taxon>
        <taxon>Anaeramoeba</taxon>
    </lineage>
</organism>
<sequence>MTNKDWKGYLTGKETLFKIIEFGTAKARQKFSKHALLGILGGIYLGFSGIQVSITVGGAKGIRESNPGVANMIFGALFSVGFIFSFICGGEIFTDGLVYMFPSFYAKQIKFRNIVSNWLTTFVMNFLGAFLSAWLLTYEADLFNKDPFNEWIKEFALLKVSQGWFVLFFKGMSGAYLVGLAYWLATSAQDIFSKIMGIFFPILAFGALSLEHATASMYFIFVGLLYKAPGVTVFKFLWSNLLPVTLGNIIGGSVCVASVYYYLYCPKDSVANKGKNEQVKELYEMMNDDDEELEVTSNVTRVFRTRKVTSVVKSETSQNENNIVDSESSGIGSSSD</sequence>
<keyword evidence="2 7" id="KW-0812">Transmembrane</keyword>
<comment type="caution">
    <text evidence="8">The sequence shown here is derived from an EMBL/GenBank/DDBJ whole genome shotgun (WGS) entry which is preliminary data.</text>
</comment>
<keyword evidence="4 7" id="KW-0472">Membrane</keyword>
<evidence type="ECO:0000256" key="1">
    <source>
        <dbReference type="ARBA" id="ARBA00004141"/>
    </source>
</evidence>
<comment type="subcellular location">
    <subcellularLocation>
        <location evidence="1">Membrane</location>
        <topology evidence="1">Multi-pass membrane protein</topology>
    </subcellularLocation>
</comment>
<feature type="region of interest" description="Disordered" evidence="6">
    <location>
        <begin position="314"/>
        <end position="336"/>
    </location>
</feature>
<evidence type="ECO:0000256" key="2">
    <source>
        <dbReference type="ARBA" id="ARBA00022692"/>
    </source>
</evidence>
<proteinExistence type="inferred from homology"/>